<dbReference type="EnsemblMetazoa" id="G239.1">
    <property type="protein sequence ID" value="G239.1:cds"/>
    <property type="gene ID" value="G239"/>
</dbReference>
<feature type="region of interest" description="Disordered" evidence="1">
    <location>
        <begin position="20"/>
        <end position="84"/>
    </location>
</feature>
<feature type="compositionally biased region" description="Low complexity" evidence="1">
    <location>
        <begin position="20"/>
        <end position="29"/>
    </location>
</feature>
<feature type="domain" description="PiggyBac transposable element-derived protein" evidence="2">
    <location>
        <begin position="90"/>
        <end position="459"/>
    </location>
</feature>
<feature type="compositionally biased region" description="Basic and acidic residues" evidence="1">
    <location>
        <begin position="44"/>
        <end position="62"/>
    </location>
</feature>
<dbReference type="PANTHER" id="PTHR46599">
    <property type="entry name" value="PIGGYBAC TRANSPOSABLE ELEMENT-DERIVED PROTEIN 4"/>
    <property type="match status" value="1"/>
</dbReference>
<name>A0A8W8KHE2_MAGGI</name>
<evidence type="ECO:0000313" key="4">
    <source>
        <dbReference type="Proteomes" id="UP000005408"/>
    </source>
</evidence>
<protein>
    <recommendedName>
        <fullName evidence="2">PiggyBac transposable element-derived protein domain-containing protein</fullName>
    </recommendedName>
</protein>
<keyword evidence="4" id="KW-1185">Reference proteome</keyword>
<sequence length="560" mass="65025">MASSDEYDSDLDRVFDILNDSSGSEFSGFDSDDVASSSDEEDDRNPADWRPNNRENPQHLDDNNNGDVPTCALRPGPKLPDDFNKETAGPFDYFSVFVPDDMYDRIARETNAYAELCQREKNERDSAWSETSGEEIRAYLGLNIVMGASPRHQYEDYWRDDDFLGCAGFKTVMTRDRYAKLTQYLHVNCAAARVPRDDPQYHPINKVKPLYDVTKANFKLYYQHSTEISIDEAMKGYKGRTELRQYMPAKPEKFGIKFWARCDGRTSFMSDYVLYTGKRDRTPIQQRFGLGYSVVHHLTRDLVGLNHHLYHDRFFTGVQLANDLFEEDIYTCGTVNPNRKDLPPPLRQKKSVLKRQLPNRGDSVSYIKDNLSVTAWNDNNIVMIVHNNSTSDPVRCERQVGRQRVMVPQPKAIADYNQFMNGVDLHDQLRKKYACGRPSKKYWKYILWFILDCCRVNAYLVYKEASSRTIRKKRYTHLDFVIELGRAMIGNFTSRKRVCVRESLAPMFVENNRVNHVFLRLDGKRRRCKGCHVSNIRKEVVTGCPTCNIHLCKNCYLARH</sequence>
<dbReference type="InterPro" id="IPR029526">
    <property type="entry name" value="PGBD"/>
</dbReference>
<proteinExistence type="predicted"/>
<evidence type="ECO:0000313" key="3">
    <source>
        <dbReference type="EnsemblMetazoa" id="G239.1:cds"/>
    </source>
</evidence>
<feature type="compositionally biased region" description="Acidic residues" evidence="1">
    <location>
        <begin position="30"/>
        <end position="43"/>
    </location>
</feature>
<reference evidence="3" key="1">
    <citation type="submission" date="2022-08" db="UniProtKB">
        <authorList>
            <consortium name="EnsemblMetazoa"/>
        </authorList>
    </citation>
    <scope>IDENTIFICATION</scope>
    <source>
        <strain evidence="3">05x7-T-G4-1.051#20</strain>
    </source>
</reference>
<accession>A0A8W8KHE2</accession>
<dbReference type="AlphaFoldDB" id="A0A8W8KHE2"/>
<evidence type="ECO:0000256" key="1">
    <source>
        <dbReference type="SAM" id="MobiDB-lite"/>
    </source>
</evidence>
<evidence type="ECO:0000259" key="2">
    <source>
        <dbReference type="Pfam" id="PF13843"/>
    </source>
</evidence>
<organism evidence="3 4">
    <name type="scientific">Magallana gigas</name>
    <name type="common">Pacific oyster</name>
    <name type="synonym">Crassostrea gigas</name>
    <dbReference type="NCBI Taxonomy" id="29159"/>
    <lineage>
        <taxon>Eukaryota</taxon>
        <taxon>Metazoa</taxon>
        <taxon>Spiralia</taxon>
        <taxon>Lophotrochozoa</taxon>
        <taxon>Mollusca</taxon>
        <taxon>Bivalvia</taxon>
        <taxon>Autobranchia</taxon>
        <taxon>Pteriomorphia</taxon>
        <taxon>Ostreida</taxon>
        <taxon>Ostreoidea</taxon>
        <taxon>Ostreidae</taxon>
        <taxon>Magallana</taxon>
    </lineage>
</organism>
<dbReference type="Pfam" id="PF13843">
    <property type="entry name" value="DDE_Tnp_1_7"/>
    <property type="match status" value="1"/>
</dbReference>
<dbReference type="PANTHER" id="PTHR46599:SF2">
    <property type="entry name" value="PIGGYBAC TRANSPOSABLE ELEMENT-DERIVED PROTEIN 4-LIKE"/>
    <property type="match status" value="1"/>
</dbReference>
<dbReference type="Proteomes" id="UP000005408">
    <property type="component" value="Unassembled WGS sequence"/>
</dbReference>